<keyword evidence="5 7" id="KW-0472">Membrane</keyword>
<evidence type="ECO:0000256" key="4">
    <source>
        <dbReference type="ARBA" id="ARBA00022833"/>
    </source>
</evidence>
<dbReference type="PANTHER" id="PTHR23292:SF1">
    <property type="entry name" value="LITAF DOMAIN-CONTAINING PROTEIN"/>
    <property type="match status" value="1"/>
</dbReference>
<dbReference type="Pfam" id="PF10601">
    <property type="entry name" value="zf-LITAF-like"/>
    <property type="match status" value="1"/>
</dbReference>
<proteinExistence type="inferred from homology"/>
<protein>
    <recommendedName>
        <fullName evidence="8">LITAF domain-containing protein</fullName>
    </recommendedName>
</protein>
<evidence type="ECO:0000256" key="5">
    <source>
        <dbReference type="ARBA" id="ARBA00023136"/>
    </source>
</evidence>
<gene>
    <name evidence="9" type="ORF">HJC23_000212</name>
</gene>
<dbReference type="SMART" id="SM00714">
    <property type="entry name" value="LITAF"/>
    <property type="match status" value="1"/>
</dbReference>
<evidence type="ECO:0000256" key="3">
    <source>
        <dbReference type="ARBA" id="ARBA00022723"/>
    </source>
</evidence>
<organism evidence="9 10">
    <name type="scientific">Cyclotella cryptica</name>
    <dbReference type="NCBI Taxonomy" id="29204"/>
    <lineage>
        <taxon>Eukaryota</taxon>
        <taxon>Sar</taxon>
        <taxon>Stramenopiles</taxon>
        <taxon>Ochrophyta</taxon>
        <taxon>Bacillariophyta</taxon>
        <taxon>Coscinodiscophyceae</taxon>
        <taxon>Thalassiosirophycidae</taxon>
        <taxon>Stephanodiscales</taxon>
        <taxon>Stephanodiscaceae</taxon>
        <taxon>Cyclotella</taxon>
    </lineage>
</organism>
<dbReference type="PANTHER" id="PTHR23292">
    <property type="entry name" value="LIPOPOLYSACCHARIDE-INDUCED TUMOR NECROSIS FACTOR-ALPHA FACTOR"/>
    <property type="match status" value="1"/>
</dbReference>
<dbReference type="GO" id="GO:0046872">
    <property type="term" value="F:metal ion binding"/>
    <property type="evidence" value="ECO:0007669"/>
    <property type="project" value="UniProtKB-KW"/>
</dbReference>
<keyword evidence="7" id="KW-0812">Transmembrane</keyword>
<dbReference type="PROSITE" id="PS51837">
    <property type="entry name" value="LITAF"/>
    <property type="match status" value="1"/>
</dbReference>
<feature type="region of interest" description="Disordered" evidence="6">
    <location>
        <begin position="1"/>
        <end position="31"/>
    </location>
</feature>
<keyword evidence="7" id="KW-1133">Transmembrane helix</keyword>
<keyword evidence="10" id="KW-1185">Reference proteome</keyword>
<evidence type="ECO:0000259" key="8">
    <source>
        <dbReference type="PROSITE" id="PS51837"/>
    </source>
</evidence>
<keyword evidence="4" id="KW-0862">Zinc</keyword>
<comment type="subcellular location">
    <subcellularLocation>
        <location evidence="1">Membrane</location>
        <topology evidence="1">Peripheral membrane protein</topology>
    </subcellularLocation>
</comment>
<accession>A0ABD3QEG0</accession>
<evidence type="ECO:0000313" key="10">
    <source>
        <dbReference type="Proteomes" id="UP001516023"/>
    </source>
</evidence>
<name>A0ABD3QEG0_9STRA</name>
<dbReference type="EMBL" id="JABMIG020000047">
    <property type="protein sequence ID" value="KAL3798298.1"/>
    <property type="molecule type" value="Genomic_DNA"/>
</dbReference>
<dbReference type="GO" id="GO:0016020">
    <property type="term" value="C:membrane"/>
    <property type="evidence" value="ECO:0007669"/>
    <property type="project" value="UniProtKB-SubCell"/>
</dbReference>
<feature type="domain" description="LITAF" evidence="8">
    <location>
        <begin position="62"/>
        <end position="158"/>
    </location>
</feature>
<reference evidence="9 10" key="1">
    <citation type="journal article" date="2020" name="G3 (Bethesda)">
        <title>Improved Reference Genome for Cyclotella cryptica CCMP332, a Model for Cell Wall Morphogenesis, Salinity Adaptation, and Lipid Production in Diatoms (Bacillariophyta).</title>
        <authorList>
            <person name="Roberts W.R."/>
            <person name="Downey K.M."/>
            <person name="Ruck E.C."/>
            <person name="Traller J.C."/>
            <person name="Alverson A.J."/>
        </authorList>
    </citation>
    <scope>NUCLEOTIDE SEQUENCE [LARGE SCALE GENOMIC DNA]</scope>
    <source>
        <strain evidence="9 10">CCMP332</strain>
    </source>
</reference>
<comment type="similarity">
    <text evidence="2">Belongs to the CDIP1/LITAF family.</text>
</comment>
<dbReference type="InterPro" id="IPR037519">
    <property type="entry name" value="LITAF_fam"/>
</dbReference>
<keyword evidence="3" id="KW-0479">Metal-binding</keyword>
<comment type="caution">
    <text evidence="9">The sequence shown here is derived from an EMBL/GenBank/DDBJ whole genome shotgun (WGS) entry which is preliminary data.</text>
</comment>
<feature type="transmembrane region" description="Helical" evidence="7">
    <location>
        <begin position="104"/>
        <end position="125"/>
    </location>
</feature>
<evidence type="ECO:0000256" key="7">
    <source>
        <dbReference type="SAM" id="Phobius"/>
    </source>
</evidence>
<evidence type="ECO:0000256" key="6">
    <source>
        <dbReference type="SAM" id="MobiDB-lite"/>
    </source>
</evidence>
<dbReference type="AlphaFoldDB" id="A0ABD3QEG0"/>
<evidence type="ECO:0000256" key="1">
    <source>
        <dbReference type="ARBA" id="ARBA00004170"/>
    </source>
</evidence>
<dbReference type="InterPro" id="IPR006629">
    <property type="entry name" value="LITAF"/>
</dbReference>
<dbReference type="Proteomes" id="UP001516023">
    <property type="component" value="Unassembled WGS sequence"/>
</dbReference>
<evidence type="ECO:0000256" key="2">
    <source>
        <dbReference type="ARBA" id="ARBA00005975"/>
    </source>
</evidence>
<evidence type="ECO:0000313" key="9">
    <source>
        <dbReference type="EMBL" id="KAL3798298.1"/>
    </source>
</evidence>
<sequence length="164" mass="17784">MDDSMVVKGTPVVSASAVPSPPPGMLAKTTTTKYPDGREVTSTEFVPAESVTASATSAAAAPQTVRAPPVGIRRDLGYDPVSITCQYCNQPTPTRTVKDIGACTWISCIILFFFFLPLFWLPFVCSDRSFHLILRLIQCKETTHYCPKCGSEVGRSGAKCCNQR</sequence>